<dbReference type="AlphaFoldDB" id="A0A1Y1IM56"/>
<keyword evidence="2" id="KW-1185">Reference proteome</keyword>
<gene>
    <name evidence="1" type="ORF">KFL_008750030</name>
</gene>
<proteinExistence type="predicted"/>
<organism evidence="1 2">
    <name type="scientific">Klebsormidium nitens</name>
    <name type="common">Green alga</name>
    <name type="synonym">Ulothrix nitens</name>
    <dbReference type="NCBI Taxonomy" id="105231"/>
    <lineage>
        <taxon>Eukaryota</taxon>
        <taxon>Viridiplantae</taxon>
        <taxon>Streptophyta</taxon>
        <taxon>Klebsormidiophyceae</taxon>
        <taxon>Klebsormidiales</taxon>
        <taxon>Klebsormidiaceae</taxon>
        <taxon>Klebsormidium</taxon>
    </lineage>
</organism>
<name>A0A1Y1IM56_KLENI</name>
<evidence type="ECO:0000313" key="1">
    <source>
        <dbReference type="EMBL" id="GAQ91884.1"/>
    </source>
</evidence>
<dbReference type="EMBL" id="DF237824">
    <property type="protein sequence ID" value="GAQ91884.1"/>
    <property type="molecule type" value="Genomic_DNA"/>
</dbReference>
<accession>A0A1Y1IM56</accession>
<evidence type="ECO:0000313" key="2">
    <source>
        <dbReference type="Proteomes" id="UP000054558"/>
    </source>
</evidence>
<dbReference type="Proteomes" id="UP000054558">
    <property type="component" value="Unassembled WGS sequence"/>
</dbReference>
<reference evidence="1 2" key="1">
    <citation type="journal article" date="2014" name="Nat. Commun.">
        <title>Klebsormidium flaccidum genome reveals primary factors for plant terrestrial adaptation.</title>
        <authorList>
            <person name="Hori K."/>
            <person name="Maruyama F."/>
            <person name="Fujisawa T."/>
            <person name="Togashi T."/>
            <person name="Yamamoto N."/>
            <person name="Seo M."/>
            <person name="Sato S."/>
            <person name="Yamada T."/>
            <person name="Mori H."/>
            <person name="Tajima N."/>
            <person name="Moriyama T."/>
            <person name="Ikeuchi M."/>
            <person name="Watanabe M."/>
            <person name="Wada H."/>
            <person name="Kobayashi K."/>
            <person name="Saito M."/>
            <person name="Masuda T."/>
            <person name="Sasaki-Sekimoto Y."/>
            <person name="Mashiguchi K."/>
            <person name="Awai K."/>
            <person name="Shimojima M."/>
            <person name="Masuda S."/>
            <person name="Iwai M."/>
            <person name="Nobusawa T."/>
            <person name="Narise T."/>
            <person name="Kondo S."/>
            <person name="Saito H."/>
            <person name="Sato R."/>
            <person name="Murakawa M."/>
            <person name="Ihara Y."/>
            <person name="Oshima-Yamada Y."/>
            <person name="Ohtaka K."/>
            <person name="Satoh M."/>
            <person name="Sonobe K."/>
            <person name="Ishii M."/>
            <person name="Ohtani R."/>
            <person name="Kanamori-Sato M."/>
            <person name="Honoki R."/>
            <person name="Miyazaki D."/>
            <person name="Mochizuki H."/>
            <person name="Umetsu J."/>
            <person name="Higashi K."/>
            <person name="Shibata D."/>
            <person name="Kamiya Y."/>
            <person name="Sato N."/>
            <person name="Nakamura Y."/>
            <person name="Tabata S."/>
            <person name="Ida S."/>
            <person name="Kurokawa K."/>
            <person name="Ohta H."/>
        </authorList>
    </citation>
    <scope>NUCLEOTIDE SEQUENCE [LARGE SCALE GENOMIC DNA]</scope>
    <source>
        <strain evidence="1 2">NIES-2285</strain>
    </source>
</reference>
<protein>
    <submittedName>
        <fullName evidence="1">Uncharacterized protein</fullName>
    </submittedName>
</protein>
<sequence>MADDDHVNIKEEILLWEALQQGGNGAREMSPLLHNAGDEAGQGGDFDLLSLLIGQADNQKRGDTGFHPMQELFTEQQTPAFPGRLGIPPLTQTGMSLPSPTGMPSPTNMGQVDNPQHSFTTAFSSPMQGAFIGQSMPARRQLFPLQSGMPAPTVRESSWESLRLVTKHVQGLGVSFSGVRQLSSPQTVAPTSIQGVYGLANKPSTSAYGFAPAASASAYSRAPRASASAFASRKRARQDYNEERVMVSVLKQLSPFAPDRQERLVNLVQFLEQL</sequence>